<keyword evidence="1" id="KW-0472">Membrane</keyword>
<dbReference type="PANTHER" id="PTHR10424:SF80">
    <property type="entry name" value="ENVELOPE GLYCOPROTEIN"/>
    <property type="match status" value="1"/>
</dbReference>
<evidence type="ECO:0000256" key="1">
    <source>
        <dbReference type="SAM" id="Phobius"/>
    </source>
</evidence>
<dbReference type="Ensembl" id="ENSCLMT00005006566.1">
    <property type="protein sequence ID" value="ENSCLMP00005006091.1"/>
    <property type="gene ID" value="ENSCLMG00005003408.1"/>
</dbReference>
<proteinExistence type="predicted"/>
<reference evidence="2" key="2">
    <citation type="submission" date="2025-09" db="UniProtKB">
        <authorList>
            <consortium name="Ensembl"/>
        </authorList>
    </citation>
    <scope>IDENTIFICATION</scope>
</reference>
<name>A0A8C2WL57_CYCLU</name>
<dbReference type="InterPro" id="IPR018154">
    <property type="entry name" value="TLV/ENV_coat_polyprotein"/>
</dbReference>
<accession>A0A8C2WL57</accession>
<feature type="transmembrane region" description="Helical" evidence="1">
    <location>
        <begin position="319"/>
        <end position="345"/>
    </location>
</feature>
<evidence type="ECO:0000313" key="2">
    <source>
        <dbReference type="Ensembl" id="ENSCLMP00005006091.1"/>
    </source>
</evidence>
<dbReference type="GeneTree" id="ENSGT00530000064449"/>
<keyword evidence="3" id="KW-1185">Reference proteome</keyword>
<dbReference type="Proteomes" id="UP000694565">
    <property type="component" value="Unplaced"/>
</dbReference>
<reference evidence="2" key="1">
    <citation type="submission" date="2025-08" db="UniProtKB">
        <authorList>
            <consortium name="Ensembl"/>
        </authorList>
    </citation>
    <scope>IDENTIFICATION</scope>
</reference>
<protein>
    <submittedName>
        <fullName evidence="2">Uncharacterized protein</fullName>
    </submittedName>
</protein>
<keyword evidence="1" id="KW-0812">Transmembrane</keyword>
<evidence type="ECO:0000313" key="3">
    <source>
        <dbReference type="Proteomes" id="UP000694565"/>
    </source>
</evidence>
<dbReference type="SUPFAM" id="SSF58069">
    <property type="entry name" value="Virus ectodomain"/>
    <property type="match status" value="1"/>
</dbReference>
<keyword evidence="1" id="KW-1133">Transmembrane helix</keyword>
<dbReference type="AlphaFoldDB" id="A0A8C2WL57"/>
<dbReference type="PANTHER" id="PTHR10424">
    <property type="entry name" value="VIRAL ENVELOPE PROTEIN"/>
    <property type="match status" value="1"/>
</dbReference>
<sequence>NVRQRPHFYITIEVTSKTKASATHSEETVVKPESNAITYMDLANFTAKDQLEMETGFNGDHNLWLQQLRYTAKTQNLSSCLACAAARPRLTTVPFPINPVNDVAGFECMMRLFSPEVITNCKTLSILFPAVSPTMPPTGVLSYPGNYTCLFGNSTNRHGKLGELPSNYCHDTITVGKIVPDCTGSDVWWICGPKKKLCPILPKEWSGTCAMIRLLLQITKVTLTTWDPGAPLGNMGTTAFPQPHPMALDMLLAEKGCVCKMFGETCCTFIPENTAPDGSITKALAGLTSLSNELAENSGIDTDPFTSWLDSIFGKYKAVFLSVAVSIAIFIALLSCCGCCCIPCLRSLSVRLIEAAIEKKDPQYGQQMPLLGPYVNLEDELLFHRT</sequence>
<organism evidence="2 3">
    <name type="scientific">Cyclopterus lumpus</name>
    <name type="common">Lumpsucker</name>
    <dbReference type="NCBI Taxonomy" id="8103"/>
    <lineage>
        <taxon>Eukaryota</taxon>
        <taxon>Metazoa</taxon>
        <taxon>Chordata</taxon>
        <taxon>Craniata</taxon>
        <taxon>Vertebrata</taxon>
        <taxon>Euteleostomi</taxon>
        <taxon>Actinopterygii</taxon>
        <taxon>Neopterygii</taxon>
        <taxon>Teleostei</taxon>
        <taxon>Neoteleostei</taxon>
        <taxon>Acanthomorphata</taxon>
        <taxon>Eupercaria</taxon>
        <taxon>Perciformes</taxon>
        <taxon>Cottioidei</taxon>
        <taxon>Cottales</taxon>
        <taxon>Cyclopteridae</taxon>
        <taxon>Cyclopterus</taxon>
    </lineage>
</organism>
<dbReference type="Gene3D" id="1.10.287.210">
    <property type="match status" value="1"/>
</dbReference>